<dbReference type="PROSITE" id="PS51733">
    <property type="entry name" value="BPL_LPL_CATALYTIC"/>
    <property type="match status" value="1"/>
</dbReference>
<dbReference type="SUPFAM" id="SSF55681">
    <property type="entry name" value="Class II aaRS and biotin synthetases"/>
    <property type="match status" value="1"/>
</dbReference>
<sequence length="695" mass="75741">MANKRTNVLVYSGNGSTVESVRHCMWSLRRLLSPNYAVIPVDGNAIIKEPWTASCALLVIPGGADLGYCRTLNGEGNRRIMQYVNRGGNYLGFCAGGYYACKRCEFEVGDKKMEVVGERELAFYPGTCRGLAFPGFVYHSEAGTRAVELKVNKEALMGGGGAVPESFRSYYNGGGVFVDADKFKDRGVETLASYTGKLHVDSGEGAAAVVYRKIGEGNVILTGPHPEFAAVNLSKGEDIPGYDKIVDALAEDDKQRTDFLKACLIKLGLQVNQEAQAVPSLSRLHLTSSNPSDVAELVSSWSDIITLEKGEEYIKGENDTFHLEKPSSWSMSTITKAVTSIIPGTSGGEEEKNSEPTDGDTADRILDYDAITKRLVPHESDRPASKETPYWNHDAFFSNLAHYQSTTRDTDRAFGHYLLYGEVVTSTNTILEKNPKLLALLPSGFTATATTQIAGRGRGSNVWVSPPGSLMYSTVLRHSVALSQSAPVVFIQYLAALATVQGVHAYDAGYSALPVRLKWPNDIYALDPNTPAFKTNSATPGPADFAKIGGVLVNSSYQGSSYTLVAGVGVNVANAAPTTSLDALARAKGLPPFRAEKLLASILTRFEALYREFCRDGWSKGIEETYYRYWLHKDQVVTLEQEGGVKARVQGITRDWGLLVAEELGWEDRPTGKVWALQSDSNSFDFFKGLLRKKV</sequence>
<dbReference type="InterPro" id="IPR019197">
    <property type="entry name" value="Biotin-prot_ligase_N"/>
</dbReference>
<feature type="compositionally biased region" description="Basic and acidic residues" evidence="3">
    <location>
        <begin position="349"/>
        <end position="362"/>
    </location>
</feature>
<comment type="similarity">
    <text evidence="1">Belongs to the biotin--protein ligase family.</text>
</comment>
<dbReference type="Proteomes" id="UP000774617">
    <property type="component" value="Unassembled WGS sequence"/>
</dbReference>
<dbReference type="EMBL" id="JAGTJR010000019">
    <property type="protein sequence ID" value="KAH7045288.1"/>
    <property type="molecule type" value="Genomic_DNA"/>
</dbReference>
<organism evidence="5 6">
    <name type="scientific">Macrophomina phaseolina</name>
    <dbReference type="NCBI Taxonomy" id="35725"/>
    <lineage>
        <taxon>Eukaryota</taxon>
        <taxon>Fungi</taxon>
        <taxon>Dikarya</taxon>
        <taxon>Ascomycota</taxon>
        <taxon>Pezizomycotina</taxon>
        <taxon>Dothideomycetes</taxon>
        <taxon>Dothideomycetes incertae sedis</taxon>
        <taxon>Botryosphaeriales</taxon>
        <taxon>Botryosphaeriaceae</taxon>
        <taxon>Macrophomina</taxon>
    </lineage>
</organism>
<feature type="domain" description="BPL/LPL catalytic" evidence="4">
    <location>
        <begin position="401"/>
        <end position="614"/>
    </location>
</feature>
<dbReference type="Gene3D" id="3.30.930.10">
    <property type="entry name" value="Bira Bifunctional Protein, Domain 2"/>
    <property type="match status" value="1"/>
</dbReference>
<dbReference type="CDD" id="cd16442">
    <property type="entry name" value="BPL"/>
    <property type="match status" value="1"/>
</dbReference>
<dbReference type="CDD" id="cd03144">
    <property type="entry name" value="GATase1_ScBLP_like"/>
    <property type="match status" value="1"/>
</dbReference>
<evidence type="ECO:0000256" key="2">
    <source>
        <dbReference type="ARBA" id="ARBA00022598"/>
    </source>
</evidence>
<feature type="region of interest" description="Disordered" evidence="3">
    <location>
        <begin position="342"/>
        <end position="362"/>
    </location>
</feature>
<keyword evidence="2 5" id="KW-0436">Ligase</keyword>
<dbReference type="InterPro" id="IPR004143">
    <property type="entry name" value="BPL_LPL_catalytic"/>
</dbReference>
<keyword evidence="6" id="KW-1185">Reference proteome</keyword>
<reference evidence="5 6" key="1">
    <citation type="journal article" date="2021" name="Nat. Commun.">
        <title>Genetic determinants of endophytism in the Arabidopsis root mycobiome.</title>
        <authorList>
            <person name="Mesny F."/>
            <person name="Miyauchi S."/>
            <person name="Thiergart T."/>
            <person name="Pickel B."/>
            <person name="Atanasova L."/>
            <person name="Karlsson M."/>
            <person name="Huettel B."/>
            <person name="Barry K.W."/>
            <person name="Haridas S."/>
            <person name="Chen C."/>
            <person name="Bauer D."/>
            <person name="Andreopoulos W."/>
            <person name="Pangilinan J."/>
            <person name="LaButti K."/>
            <person name="Riley R."/>
            <person name="Lipzen A."/>
            <person name="Clum A."/>
            <person name="Drula E."/>
            <person name="Henrissat B."/>
            <person name="Kohler A."/>
            <person name="Grigoriev I.V."/>
            <person name="Martin F.M."/>
            <person name="Hacquard S."/>
        </authorList>
    </citation>
    <scope>NUCLEOTIDE SEQUENCE [LARGE SCALE GENOMIC DNA]</scope>
    <source>
        <strain evidence="5 6">MPI-SDFR-AT-0080</strain>
    </source>
</reference>
<dbReference type="NCBIfam" id="TIGR00121">
    <property type="entry name" value="birA_ligase"/>
    <property type="match status" value="1"/>
</dbReference>
<protein>
    <submittedName>
        <fullName evidence="5">Biotin-protein ligase</fullName>
    </submittedName>
</protein>
<evidence type="ECO:0000313" key="5">
    <source>
        <dbReference type="EMBL" id="KAH7045288.1"/>
    </source>
</evidence>
<dbReference type="Pfam" id="PF09825">
    <property type="entry name" value="BPL_N"/>
    <property type="match status" value="1"/>
</dbReference>
<dbReference type="SUPFAM" id="SSF52317">
    <property type="entry name" value="Class I glutamine amidotransferase-like"/>
    <property type="match status" value="2"/>
</dbReference>
<evidence type="ECO:0000313" key="6">
    <source>
        <dbReference type="Proteomes" id="UP000774617"/>
    </source>
</evidence>
<evidence type="ECO:0000256" key="1">
    <source>
        <dbReference type="ARBA" id="ARBA00009934"/>
    </source>
</evidence>
<evidence type="ECO:0000259" key="4">
    <source>
        <dbReference type="PROSITE" id="PS51733"/>
    </source>
</evidence>
<dbReference type="PANTHER" id="PTHR12835:SF5">
    <property type="entry name" value="BIOTIN--PROTEIN LIGASE"/>
    <property type="match status" value="1"/>
</dbReference>
<name>A0ABQ8G5F1_9PEZI</name>
<dbReference type="InterPro" id="IPR045864">
    <property type="entry name" value="aa-tRNA-synth_II/BPL/LPL"/>
</dbReference>
<proteinExistence type="inferred from homology"/>
<dbReference type="InterPro" id="IPR004408">
    <property type="entry name" value="Biotin_CoA_COase_ligase"/>
</dbReference>
<dbReference type="GO" id="GO:0016874">
    <property type="term" value="F:ligase activity"/>
    <property type="evidence" value="ECO:0007669"/>
    <property type="project" value="UniProtKB-KW"/>
</dbReference>
<dbReference type="Gene3D" id="3.40.50.880">
    <property type="match status" value="1"/>
</dbReference>
<dbReference type="Pfam" id="PF03099">
    <property type="entry name" value="BPL_LplA_LipB"/>
    <property type="match status" value="1"/>
</dbReference>
<dbReference type="InterPro" id="IPR029062">
    <property type="entry name" value="Class_I_gatase-like"/>
</dbReference>
<evidence type="ECO:0000256" key="3">
    <source>
        <dbReference type="SAM" id="MobiDB-lite"/>
    </source>
</evidence>
<gene>
    <name evidence="5" type="ORF">B0J12DRAFT_154975</name>
</gene>
<comment type="caution">
    <text evidence="5">The sequence shown here is derived from an EMBL/GenBank/DDBJ whole genome shotgun (WGS) entry which is preliminary data.</text>
</comment>
<dbReference type="PANTHER" id="PTHR12835">
    <property type="entry name" value="BIOTIN PROTEIN LIGASE"/>
    <property type="match status" value="1"/>
</dbReference>
<accession>A0ABQ8G5F1</accession>